<feature type="region of interest" description="Disordered" evidence="2">
    <location>
        <begin position="275"/>
        <end position="295"/>
    </location>
</feature>
<feature type="coiled-coil region" evidence="1">
    <location>
        <begin position="207"/>
        <end position="234"/>
    </location>
</feature>
<keyword evidence="1" id="KW-0175">Coiled coil</keyword>
<protein>
    <submittedName>
        <fullName evidence="3">Uncharacterized protein</fullName>
    </submittedName>
</protein>
<feature type="compositionally biased region" description="Basic and acidic residues" evidence="2">
    <location>
        <begin position="546"/>
        <end position="559"/>
    </location>
</feature>
<dbReference type="Gramene" id="Kaladp0050s0087.1.v1.1">
    <property type="protein sequence ID" value="Kaladp0050s0087.1.v1.1"/>
    <property type="gene ID" value="Kaladp0050s0087.v1.1"/>
</dbReference>
<feature type="compositionally biased region" description="Low complexity" evidence="2">
    <location>
        <begin position="311"/>
        <end position="328"/>
    </location>
</feature>
<feature type="region of interest" description="Disordered" evidence="2">
    <location>
        <begin position="404"/>
        <end position="560"/>
    </location>
</feature>
<evidence type="ECO:0000313" key="3">
    <source>
        <dbReference type="EnsemblPlants" id="Kaladp0050s0087.1.v1.1"/>
    </source>
</evidence>
<sequence length="602" mass="66336">MMLKDLLNDATRRLLEDHSQMAAQGQSSSILPTKVFSMSVEEENSRKKLQRIHSPDISSSAVPVLVPSLSNPSNVFAFTATKTELSGAGSTSRARCEHSKPPTEATRNKIGGMRCRVCKRPRVTKATSTLSGGKLWAPSRDDDGKQFNSFSISSINSTQPEPSSLLLKFADSIANSKSKEGLQPKCSPSTATPALPSFYRNCADKKLEDTDQIVKEASQMVKLLESRIAALQQSTQAIEPPSERKIAMRAMNSCSASKKEEPLTNFLHAKKELKETSMLQPPPLNQSSRVADRSCQRSPNLLNLRAVTAFPSEAPSPSRRQSAAPSQSHKSSLARSNQILVPSPKQGSVKSQKLSRIPNQKSRPSLSLNNTVQRLQSLRVTSSPNHAPKYVNGFIVSPAPTQSKLEKENMHRAPAAHAGSTSSGVSRPSKPSNTQSQTRMLESTQKARNPTSKLMRTHKILSRQQSSSDYNAYSGCSVSSSSSSWTTTQQSRPTRSVEYSYSSGSLTSRTESSVSLDSSTEATRSSETSQSSQRRPSRAPSLNRRRREENRSPKEEPISRLRRIKNKLGLIFHHHHHHHHHHDVEKPKGGINRDTFMRCSMV</sequence>
<feature type="compositionally biased region" description="Polar residues" evidence="2">
    <location>
        <begin position="419"/>
        <end position="454"/>
    </location>
</feature>
<proteinExistence type="predicted"/>
<evidence type="ECO:0000256" key="2">
    <source>
        <dbReference type="SAM" id="MobiDB-lite"/>
    </source>
</evidence>
<name>A0A7N0U0Q4_KALFE</name>
<organism evidence="3 4">
    <name type="scientific">Kalanchoe fedtschenkoi</name>
    <name type="common">Lavender scallops</name>
    <name type="synonym">South American air plant</name>
    <dbReference type="NCBI Taxonomy" id="63787"/>
    <lineage>
        <taxon>Eukaryota</taxon>
        <taxon>Viridiplantae</taxon>
        <taxon>Streptophyta</taxon>
        <taxon>Embryophyta</taxon>
        <taxon>Tracheophyta</taxon>
        <taxon>Spermatophyta</taxon>
        <taxon>Magnoliopsida</taxon>
        <taxon>eudicotyledons</taxon>
        <taxon>Gunneridae</taxon>
        <taxon>Pentapetalae</taxon>
        <taxon>Saxifragales</taxon>
        <taxon>Crassulaceae</taxon>
        <taxon>Kalanchoe</taxon>
    </lineage>
</organism>
<keyword evidence="4" id="KW-1185">Reference proteome</keyword>
<feature type="compositionally biased region" description="Polar residues" evidence="2">
    <location>
        <begin position="462"/>
        <end position="476"/>
    </location>
</feature>
<feature type="compositionally biased region" description="Polar residues" evidence="2">
    <location>
        <begin position="329"/>
        <end position="371"/>
    </location>
</feature>
<dbReference type="Proteomes" id="UP000594263">
    <property type="component" value="Unplaced"/>
</dbReference>
<dbReference type="AlphaFoldDB" id="A0A7N0U0Q4"/>
<dbReference type="EnsemblPlants" id="Kaladp0050s0087.1.v1.1">
    <property type="protein sequence ID" value="Kaladp0050s0087.1.v1.1"/>
    <property type="gene ID" value="Kaladp0050s0087.v1.1"/>
</dbReference>
<reference evidence="3" key="1">
    <citation type="submission" date="2021-01" db="UniProtKB">
        <authorList>
            <consortium name="EnsemblPlants"/>
        </authorList>
    </citation>
    <scope>IDENTIFICATION</scope>
</reference>
<accession>A0A7N0U0Q4</accession>
<evidence type="ECO:0000256" key="1">
    <source>
        <dbReference type="SAM" id="Coils"/>
    </source>
</evidence>
<feature type="compositionally biased region" description="Low complexity" evidence="2">
    <location>
        <begin position="477"/>
        <end position="541"/>
    </location>
</feature>
<evidence type="ECO:0000313" key="4">
    <source>
        <dbReference type="Proteomes" id="UP000594263"/>
    </source>
</evidence>
<feature type="region of interest" description="Disordered" evidence="2">
    <location>
        <begin position="309"/>
        <end position="371"/>
    </location>
</feature>